<dbReference type="Proteomes" id="UP001174419">
    <property type="component" value="Unassembled WGS sequence"/>
</dbReference>
<dbReference type="NCBIfam" id="TIGR01461">
    <property type="entry name" value="greB"/>
    <property type="match status" value="1"/>
</dbReference>
<dbReference type="FunFam" id="1.10.287.180:FF:000001">
    <property type="entry name" value="Transcription elongation factor GreA"/>
    <property type="match status" value="1"/>
</dbReference>
<dbReference type="HAMAP" id="MF_00105">
    <property type="entry name" value="GreA_GreB"/>
    <property type="match status" value="1"/>
</dbReference>
<dbReference type="PANTHER" id="PTHR30437">
    <property type="entry name" value="TRANSCRIPTION ELONGATION FACTOR GREA"/>
    <property type="match status" value="1"/>
</dbReference>
<dbReference type="InterPro" id="IPR001437">
    <property type="entry name" value="Tscrpt_elong_fac_GreA/B_C"/>
</dbReference>
<evidence type="ECO:0000256" key="2">
    <source>
        <dbReference type="ARBA" id="ARBA00023125"/>
    </source>
</evidence>
<evidence type="ECO:0000313" key="10">
    <source>
        <dbReference type="Proteomes" id="UP001174419"/>
    </source>
</evidence>
<keyword evidence="7" id="KW-0648">Protein biosynthesis</keyword>
<dbReference type="EMBL" id="JACANG010000004">
    <property type="protein sequence ID" value="MDM1718276.1"/>
    <property type="molecule type" value="Genomic_DNA"/>
</dbReference>
<keyword evidence="7" id="KW-0251">Elongation factor</keyword>
<feature type="domain" description="Transcription elongation factor GreA/GreB C-terminal" evidence="5">
    <location>
        <begin position="81"/>
        <end position="156"/>
    </location>
</feature>
<dbReference type="InterPro" id="IPR006358">
    <property type="entry name" value="Tscrpt_elong_fac_GreB"/>
</dbReference>
<evidence type="ECO:0000313" key="9">
    <source>
        <dbReference type="Proteomes" id="UP000663954"/>
    </source>
</evidence>
<reference evidence="7" key="4">
    <citation type="journal article" date="2022" name="Sci. Total Environ.">
        <title>Prevalence, transmission, and molecular epidemiology of tet(X)-positive bacteria among humans, animals, and environmental niches in China: An epidemiological, and genomic-based study.</title>
        <authorList>
            <person name="Dong N."/>
            <person name="Zeng Y."/>
            <person name="Cai C."/>
            <person name="Sun C."/>
            <person name="Lu J."/>
            <person name="Liu C."/>
            <person name="Zhou H."/>
            <person name="Sun Q."/>
            <person name="Shu L."/>
            <person name="Wang H."/>
            <person name="Wang Y."/>
            <person name="Wang S."/>
            <person name="Wu C."/>
            <person name="Chan E.W."/>
            <person name="Chen G."/>
            <person name="Shen Z."/>
            <person name="Chen S."/>
            <person name="Zhang R."/>
        </authorList>
    </citation>
    <scope>NUCLEOTIDE SEQUENCE</scope>
    <source>
        <strain evidence="7">DF49-4</strain>
    </source>
</reference>
<dbReference type="GO" id="GO:0003677">
    <property type="term" value="F:DNA binding"/>
    <property type="evidence" value="ECO:0007669"/>
    <property type="project" value="UniProtKB-UniRule"/>
</dbReference>
<dbReference type="PROSITE" id="PS00829">
    <property type="entry name" value="GREAB_1"/>
    <property type="match status" value="1"/>
</dbReference>
<protein>
    <recommendedName>
        <fullName evidence="4">Transcription elongation factor GreB</fullName>
    </recommendedName>
    <alternativeName>
        <fullName evidence="4">Transcript cleavage factor GreB</fullName>
    </alternativeName>
</protein>
<dbReference type="SUPFAM" id="SSF54534">
    <property type="entry name" value="FKBP-like"/>
    <property type="match status" value="1"/>
</dbReference>
<proteinExistence type="inferred from homology"/>
<dbReference type="FunFam" id="3.10.50.30:FF:000001">
    <property type="entry name" value="Transcription elongation factor GreA"/>
    <property type="match status" value="1"/>
</dbReference>
<reference evidence="8" key="3">
    <citation type="submission" date="2021-03" db="EMBL/GenBank/DDBJ databases">
        <authorList>
            <person name="Ma J."/>
        </authorList>
    </citation>
    <scope>NUCLEOTIDE SEQUENCE</scope>
    <source>
        <strain evidence="8">GX5</strain>
    </source>
</reference>
<dbReference type="InterPro" id="IPR022691">
    <property type="entry name" value="Tscrpt_elong_fac_GreA/B_N"/>
</dbReference>
<evidence type="ECO:0000313" key="8">
    <source>
        <dbReference type="EMBL" id="QTD61241.1"/>
    </source>
</evidence>
<dbReference type="PROSITE" id="PS00830">
    <property type="entry name" value="GREAB_2"/>
    <property type="match status" value="1"/>
</dbReference>
<gene>
    <name evidence="4 7" type="primary">greB</name>
    <name evidence="7" type="ORF">HX110_03800</name>
    <name evidence="8" type="ORF">J4G45_10550</name>
</gene>
<dbReference type="SUPFAM" id="SSF46557">
    <property type="entry name" value="GreA transcript cleavage protein, N-terminal domain"/>
    <property type="match status" value="1"/>
</dbReference>
<dbReference type="Gene3D" id="1.10.287.180">
    <property type="entry name" value="Transcription elongation factor, GreA/GreB, N-terminal domain"/>
    <property type="match status" value="1"/>
</dbReference>
<organism evidence="7 10">
    <name type="scientific">Acinetobacter towneri</name>
    <dbReference type="NCBI Taxonomy" id="202956"/>
    <lineage>
        <taxon>Bacteria</taxon>
        <taxon>Pseudomonadati</taxon>
        <taxon>Pseudomonadota</taxon>
        <taxon>Gammaproteobacteria</taxon>
        <taxon>Moraxellales</taxon>
        <taxon>Moraxellaceae</taxon>
        <taxon>Acinetobacter</taxon>
    </lineage>
</organism>
<dbReference type="Pfam" id="PF01272">
    <property type="entry name" value="GreA_GreB"/>
    <property type="match status" value="1"/>
</dbReference>
<dbReference type="InterPro" id="IPR036953">
    <property type="entry name" value="GreA/GreB_C_sf"/>
</dbReference>
<dbReference type="GO" id="GO:0070063">
    <property type="term" value="F:RNA polymerase binding"/>
    <property type="evidence" value="ECO:0007669"/>
    <property type="project" value="InterPro"/>
</dbReference>
<dbReference type="RefSeq" id="WP_004972106.1">
    <property type="nucleotide sequence ID" value="NZ_AP031566.1"/>
</dbReference>
<dbReference type="InterPro" id="IPR036805">
    <property type="entry name" value="Tscrpt_elong_fac_GreA/B_N_sf"/>
</dbReference>
<feature type="domain" description="Transcription elongation factor GreA/GreB N-terminal" evidence="6">
    <location>
        <begin position="5"/>
        <end position="74"/>
    </location>
</feature>
<dbReference type="GeneID" id="64222601"/>
<comment type="function">
    <text evidence="4">Necessary for efficient RNA polymerase transcription elongation past template-encoded arresting sites. The arresting sites in DNA have the property of trapping a certain fraction of elongating RNA polymerases that pass through, resulting in locked ternary complexes. Cleavage of the nascent transcript by cleavage factors such as GreA or GreB allows the resumption of elongation from the new 3'terminus. GreB releases sequences of up to 9 nucleotides in length.</text>
</comment>
<dbReference type="Proteomes" id="UP000663954">
    <property type="component" value="Chromosome"/>
</dbReference>
<keyword evidence="3 4" id="KW-0804">Transcription</keyword>
<dbReference type="InterPro" id="IPR028624">
    <property type="entry name" value="Tscrpt_elong_fac_GreA/B"/>
</dbReference>
<dbReference type="NCBIfam" id="NF002506">
    <property type="entry name" value="PRK01885.1"/>
    <property type="match status" value="1"/>
</dbReference>
<dbReference type="PANTHER" id="PTHR30437:SF6">
    <property type="entry name" value="TRANSCRIPTION ELONGATION FACTOR GREB"/>
    <property type="match status" value="1"/>
</dbReference>
<dbReference type="InterPro" id="IPR023459">
    <property type="entry name" value="Tscrpt_elong_fac_GreA/B_fam"/>
</dbReference>
<keyword evidence="2 4" id="KW-0238">DNA-binding</keyword>
<evidence type="ECO:0000256" key="1">
    <source>
        <dbReference type="ARBA" id="ARBA00023015"/>
    </source>
</evidence>
<keyword evidence="1 4" id="KW-0805">Transcription regulation</keyword>
<dbReference type="HAMAP" id="MF_00930">
    <property type="entry name" value="GreB"/>
    <property type="match status" value="1"/>
</dbReference>
<dbReference type="AlphaFoldDB" id="A0AB35LY99"/>
<evidence type="ECO:0000259" key="5">
    <source>
        <dbReference type="Pfam" id="PF01272"/>
    </source>
</evidence>
<dbReference type="Pfam" id="PF03449">
    <property type="entry name" value="GreA_GreB_N"/>
    <property type="match status" value="1"/>
</dbReference>
<reference evidence="7" key="2">
    <citation type="submission" date="2020-06" db="EMBL/GenBank/DDBJ databases">
        <authorList>
            <person name="Dong N."/>
        </authorList>
    </citation>
    <scope>NUCLEOTIDE SEQUENCE</scope>
    <source>
        <strain evidence="7">DF49-4</strain>
    </source>
</reference>
<sequence>MKSNLITRSGHDKLVAELQHLWHEERPEITKKVNWAASLGDRSENADYQYNKQLLRKIDRRVRYLGKRLEELRIVDFAPEQEGKVYFGAWVEIENEQGEQKTLRIVGVDEIYDHHPQHISIDSPMARALLSKQVDDEVEVQTPLGKKSWFINSIRYEKPEIAEND</sequence>
<keyword evidence="9" id="KW-1185">Reference proteome</keyword>
<evidence type="ECO:0000256" key="4">
    <source>
        <dbReference type="HAMAP-Rule" id="MF_00930"/>
    </source>
</evidence>
<name>A0AB35LY99_9GAMM</name>
<reference evidence="8 9" key="1">
    <citation type="journal article" date="2020" name="Front. Cell. Infect. Microbiol.">
        <title>Characterization of Three Porcine Acinetobacter towneri Strains Co-Harboring tet(X3) and bla OXA-58.</title>
        <authorList>
            <person name="Ma J."/>
            <person name="Wang J."/>
            <person name="Feng J."/>
            <person name="Liu Y."/>
            <person name="Yang B."/>
            <person name="Li R."/>
            <person name="Bai L."/>
            <person name="He T."/>
            <person name="Wang X."/>
            <person name="Yang Z."/>
        </authorList>
    </citation>
    <scope>NUCLEOTIDE SEQUENCE [LARGE SCALE GENOMIC DNA]</scope>
    <source>
        <strain evidence="8 9">GX5</strain>
    </source>
</reference>
<dbReference type="EMBL" id="CP071770">
    <property type="protein sequence ID" value="QTD61241.1"/>
    <property type="molecule type" value="Genomic_DNA"/>
</dbReference>
<dbReference type="PIRSF" id="PIRSF006092">
    <property type="entry name" value="GreA_GreB"/>
    <property type="match status" value="1"/>
</dbReference>
<comment type="similarity">
    <text evidence="4">Belongs to the GreA/GreB family. GreB subfamily.</text>
</comment>
<dbReference type="GO" id="GO:0003746">
    <property type="term" value="F:translation elongation factor activity"/>
    <property type="evidence" value="ECO:0007669"/>
    <property type="project" value="UniProtKB-KW"/>
</dbReference>
<dbReference type="InterPro" id="IPR018151">
    <property type="entry name" value="TF_GreA/GreB_CS"/>
</dbReference>
<dbReference type="Gene3D" id="3.10.50.30">
    <property type="entry name" value="Transcription elongation factor, GreA/GreB, C-terminal domain"/>
    <property type="match status" value="1"/>
</dbReference>
<dbReference type="GO" id="GO:0032784">
    <property type="term" value="P:regulation of DNA-templated transcription elongation"/>
    <property type="evidence" value="ECO:0007669"/>
    <property type="project" value="UniProtKB-UniRule"/>
</dbReference>
<dbReference type="GO" id="GO:0006354">
    <property type="term" value="P:DNA-templated transcription elongation"/>
    <property type="evidence" value="ECO:0007669"/>
    <property type="project" value="TreeGrafter"/>
</dbReference>
<evidence type="ECO:0000256" key="3">
    <source>
        <dbReference type="ARBA" id="ARBA00023163"/>
    </source>
</evidence>
<accession>A0AB35LY99</accession>
<evidence type="ECO:0000313" key="7">
    <source>
        <dbReference type="EMBL" id="MDM1718276.1"/>
    </source>
</evidence>
<evidence type="ECO:0000259" key="6">
    <source>
        <dbReference type="Pfam" id="PF03449"/>
    </source>
</evidence>